<dbReference type="EMBL" id="CM044707">
    <property type="protein sequence ID" value="KAI5654273.1"/>
    <property type="molecule type" value="Genomic_DNA"/>
</dbReference>
<evidence type="ECO:0000313" key="1">
    <source>
        <dbReference type="EMBL" id="KAI5654273.1"/>
    </source>
</evidence>
<keyword evidence="2" id="KW-1185">Reference proteome</keyword>
<organism evidence="1 2">
    <name type="scientific">Catharanthus roseus</name>
    <name type="common">Madagascar periwinkle</name>
    <name type="synonym">Vinca rosea</name>
    <dbReference type="NCBI Taxonomy" id="4058"/>
    <lineage>
        <taxon>Eukaryota</taxon>
        <taxon>Viridiplantae</taxon>
        <taxon>Streptophyta</taxon>
        <taxon>Embryophyta</taxon>
        <taxon>Tracheophyta</taxon>
        <taxon>Spermatophyta</taxon>
        <taxon>Magnoliopsida</taxon>
        <taxon>eudicotyledons</taxon>
        <taxon>Gunneridae</taxon>
        <taxon>Pentapetalae</taxon>
        <taxon>asterids</taxon>
        <taxon>lamiids</taxon>
        <taxon>Gentianales</taxon>
        <taxon>Apocynaceae</taxon>
        <taxon>Rauvolfioideae</taxon>
        <taxon>Vinceae</taxon>
        <taxon>Catharanthinae</taxon>
        <taxon>Catharanthus</taxon>
    </lineage>
</organism>
<gene>
    <name evidence="1" type="ORF">M9H77_31460</name>
</gene>
<reference evidence="2" key="1">
    <citation type="journal article" date="2023" name="Nat. Plants">
        <title>Single-cell RNA sequencing provides a high-resolution roadmap for understanding the multicellular compartmentation of specialized metabolism.</title>
        <authorList>
            <person name="Sun S."/>
            <person name="Shen X."/>
            <person name="Li Y."/>
            <person name="Li Y."/>
            <person name="Wang S."/>
            <person name="Li R."/>
            <person name="Zhang H."/>
            <person name="Shen G."/>
            <person name="Guo B."/>
            <person name="Wei J."/>
            <person name="Xu J."/>
            <person name="St-Pierre B."/>
            <person name="Chen S."/>
            <person name="Sun C."/>
        </authorList>
    </citation>
    <scope>NUCLEOTIDE SEQUENCE [LARGE SCALE GENOMIC DNA]</scope>
</reference>
<proteinExistence type="predicted"/>
<protein>
    <submittedName>
        <fullName evidence="1">Uncharacterized protein</fullName>
    </submittedName>
</protein>
<sequence>MFSSQISSERSGAQQATEVLGQEFLIISPQKGLCLCFIFLDSNQSLAEGAAGPCISGPLVGLADSGTGPCFSGPLSRAGLLEMFSGLLQGAGPGCAVFGWAAVDVCGEGLPLSWVIGLSDWVGFEFFRMVKRIYHCSLLRFGASCLSSVLKEACLVSTWSWEATGAVPLLLKTAAFAQPSPAMSIPLPAAASPCLLCRARAPRFLSAPFPLALGHQPRGLIEWVYKKLEVCFCWDETDEVLKEKMYKERRGGEEKVGSKDELVDWAKQIAMKVKTYLIINRYQRSRTADRRSYVILACERGGRANGKSENWQLFLHNGRHNHKIAVYNHGHVQAARLTEEQLQQTEQFRKSHVLHHNILRFFQEQDVGCAVSAQKINDVVAKIKKDRMQGRNMVEEVLCLSAHQGYTVFYRKCEESNLIKKTNWEEGSALYEHWMDTPDHLYVIANTFNFCVVLIAWLGSTTVLPLYLNMDCTAGTLFIEFISEQEHFIQMYESVAGRDLIITGL</sequence>
<dbReference type="Proteomes" id="UP001060085">
    <property type="component" value="Linkage Group LG07"/>
</dbReference>
<evidence type="ECO:0000313" key="2">
    <source>
        <dbReference type="Proteomes" id="UP001060085"/>
    </source>
</evidence>
<accession>A0ACC0A2I8</accession>
<comment type="caution">
    <text evidence="1">The sequence shown here is derived from an EMBL/GenBank/DDBJ whole genome shotgun (WGS) entry which is preliminary data.</text>
</comment>
<name>A0ACC0A2I8_CATRO</name>